<sequence length="233" mass="26080">MNVTLGWKKATRKGMERSVTERLLVDEQHAAEMNVIPDARMSTLRFKIKDLTDHIIQAQYEMFRYPADEFTTIVNNLVTTRRYIYPGDAVTDDLDEGRPYCHPFIIAILKASIYGPKAFFKLPRATYQNEKTGRLQAPAPLVALAATAAEAGLKAFQLGPTATKIDFKGDHYEFTYKVHLGSLEKIRRLDEEAYEGLLGKLYDDACGTQSSSAEPSGVKTLTIAMGAFSKNFK</sequence>
<keyword evidence="2" id="KW-1185">Reference proteome</keyword>
<reference evidence="1" key="2">
    <citation type="journal article" date="2022" name="New Phytol.">
        <title>Evolutionary transition to the ectomycorrhizal habit in the genomes of a hyperdiverse lineage of mushroom-forming fungi.</title>
        <authorList>
            <person name="Looney B."/>
            <person name="Miyauchi S."/>
            <person name="Morin E."/>
            <person name="Drula E."/>
            <person name="Courty P.E."/>
            <person name="Kohler A."/>
            <person name="Kuo A."/>
            <person name="LaButti K."/>
            <person name="Pangilinan J."/>
            <person name="Lipzen A."/>
            <person name="Riley R."/>
            <person name="Andreopoulos W."/>
            <person name="He G."/>
            <person name="Johnson J."/>
            <person name="Nolan M."/>
            <person name="Tritt A."/>
            <person name="Barry K.W."/>
            <person name="Grigoriev I.V."/>
            <person name="Nagy L.G."/>
            <person name="Hibbett D."/>
            <person name="Henrissat B."/>
            <person name="Matheny P.B."/>
            <person name="Labbe J."/>
            <person name="Martin F.M."/>
        </authorList>
    </citation>
    <scope>NUCLEOTIDE SEQUENCE</scope>
    <source>
        <strain evidence="1">HHB10654</strain>
    </source>
</reference>
<reference evidence="1" key="1">
    <citation type="submission" date="2021-03" db="EMBL/GenBank/DDBJ databases">
        <authorList>
            <consortium name="DOE Joint Genome Institute"/>
            <person name="Ahrendt S."/>
            <person name="Looney B.P."/>
            <person name="Miyauchi S."/>
            <person name="Morin E."/>
            <person name="Drula E."/>
            <person name="Courty P.E."/>
            <person name="Chicoki N."/>
            <person name="Fauchery L."/>
            <person name="Kohler A."/>
            <person name="Kuo A."/>
            <person name="Labutti K."/>
            <person name="Pangilinan J."/>
            <person name="Lipzen A."/>
            <person name="Riley R."/>
            <person name="Andreopoulos W."/>
            <person name="He G."/>
            <person name="Johnson J."/>
            <person name="Barry K.W."/>
            <person name="Grigoriev I.V."/>
            <person name="Nagy L."/>
            <person name="Hibbett D."/>
            <person name="Henrissat B."/>
            <person name="Matheny P.B."/>
            <person name="Labbe J."/>
            <person name="Martin F."/>
        </authorList>
    </citation>
    <scope>NUCLEOTIDE SEQUENCE</scope>
    <source>
        <strain evidence="1">HHB10654</strain>
    </source>
</reference>
<dbReference type="Proteomes" id="UP000814140">
    <property type="component" value="Unassembled WGS sequence"/>
</dbReference>
<gene>
    <name evidence="1" type="ORF">BV25DRAFT_1957721</name>
</gene>
<evidence type="ECO:0000313" key="1">
    <source>
        <dbReference type="EMBL" id="KAI0054278.1"/>
    </source>
</evidence>
<protein>
    <submittedName>
        <fullName evidence="1">Uncharacterized protein</fullName>
    </submittedName>
</protein>
<name>A0ACB8SEH5_9AGAM</name>
<dbReference type="EMBL" id="MU277554">
    <property type="protein sequence ID" value="KAI0054278.1"/>
    <property type="molecule type" value="Genomic_DNA"/>
</dbReference>
<proteinExistence type="predicted"/>
<accession>A0ACB8SEH5</accession>
<organism evidence="1 2">
    <name type="scientific">Artomyces pyxidatus</name>
    <dbReference type="NCBI Taxonomy" id="48021"/>
    <lineage>
        <taxon>Eukaryota</taxon>
        <taxon>Fungi</taxon>
        <taxon>Dikarya</taxon>
        <taxon>Basidiomycota</taxon>
        <taxon>Agaricomycotina</taxon>
        <taxon>Agaricomycetes</taxon>
        <taxon>Russulales</taxon>
        <taxon>Auriscalpiaceae</taxon>
        <taxon>Artomyces</taxon>
    </lineage>
</organism>
<comment type="caution">
    <text evidence="1">The sequence shown here is derived from an EMBL/GenBank/DDBJ whole genome shotgun (WGS) entry which is preliminary data.</text>
</comment>
<evidence type="ECO:0000313" key="2">
    <source>
        <dbReference type="Proteomes" id="UP000814140"/>
    </source>
</evidence>